<dbReference type="PROSITE" id="PS50893">
    <property type="entry name" value="ABC_TRANSPORTER_2"/>
    <property type="match status" value="2"/>
</dbReference>
<keyword evidence="7" id="KW-1278">Translocase</keyword>
<dbReference type="InterPro" id="IPR017871">
    <property type="entry name" value="ABC_transporter-like_CS"/>
</dbReference>
<evidence type="ECO:0000256" key="1">
    <source>
        <dbReference type="ARBA" id="ARBA00022448"/>
    </source>
</evidence>
<dbReference type="Proteomes" id="UP001271723">
    <property type="component" value="Unassembled WGS sequence"/>
</dbReference>
<evidence type="ECO:0000256" key="6">
    <source>
        <dbReference type="ARBA" id="ARBA00022840"/>
    </source>
</evidence>
<dbReference type="PANTHER" id="PTHR43790:SF3">
    <property type="entry name" value="D-ALLOSE IMPORT ATP-BINDING PROTEIN ALSA-RELATED"/>
    <property type="match status" value="1"/>
</dbReference>
<dbReference type="EMBL" id="JARAVY010000008">
    <property type="protein sequence ID" value="MDX2911215.1"/>
    <property type="molecule type" value="Genomic_DNA"/>
</dbReference>
<feature type="domain" description="ABC transporter" evidence="9">
    <location>
        <begin position="234"/>
        <end position="486"/>
    </location>
</feature>
<keyword evidence="1" id="KW-0813">Transport</keyword>
<keyword evidence="2" id="KW-1003">Cell membrane</keyword>
<evidence type="ECO:0000313" key="11">
    <source>
        <dbReference type="Proteomes" id="UP001271723"/>
    </source>
</evidence>
<organism evidence="10 11">
    <name type="scientific">Streptomyces griseiscabiei</name>
    <dbReference type="NCBI Taxonomy" id="2993540"/>
    <lineage>
        <taxon>Bacteria</taxon>
        <taxon>Bacillati</taxon>
        <taxon>Actinomycetota</taxon>
        <taxon>Actinomycetes</taxon>
        <taxon>Kitasatosporales</taxon>
        <taxon>Streptomycetaceae</taxon>
        <taxon>Streptomyces</taxon>
    </lineage>
</organism>
<evidence type="ECO:0000256" key="8">
    <source>
        <dbReference type="ARBA" id="ARBA00023136"/>
    </source>
</evidence>
<dbReference type="SUPFAM" id="SSF52540">
    <property type="entry name" value="P-loop containing nucleoside triphosphate hydrolases"/>
    <property type="match status" value="2"/>
</dbReference>
<keyword evidence="5" id="KW-0547">Nucleotide-binding</keyword>
<dbReference type="InterPro" id="IPR003593">
    <property type="entry name" value="AAA+_ATPase"/>
</dbReference>
<evidence type="ECO:0000256" key="3">
    <source>
        <dbReference type="ARBA" id="ARBA00022597"/>
    </source>
</evidence>
<dbReference type="PANTHER" id="PTHR43790">
    <property type="entry name" value="CARBOHYDRATE TRANSPORT ATP-BINDING PROTEIN MG119-RELATED"/>
    <property type="match status" value="1"/>
</dbReference>
<evidence type="ECO:0000256" key="5">
    <source>
        <dbReference type="ARBA" id="ARBA00022741"/>
    </source>
</evidence>
<name>A0ABU4L6Y4_9ACTN</name>
<evidence type="ECO:0000259" key="9">
    <source>
        <dbReference type="PROSITE" id="PS50893"/>
    </source>
</evidence>
<accession>A0ABU4L6Y4</accession>
<proteinExistence type="predicted"/>
<dbReference type="PROSITE" id="PS00211">
    <property type="entry name" value="ABC_TRANSPORTER_1"/>
    <property type="match status" value="1"/>
</dbReference>
<feature type="domain" description="ABC transporter" evidence="9">
    <location>
        <begin position="6"/>
        <end position="231"/>
    </location>
</feature>
<evidence type="ECO:0000256" key="2">
    <source>
        <dbReference type="ARBA" id="ARBA00022475"/>
    </source>
</evidence>
<dbReference type="InterPro" id="IPR027417">
    <property type="entry name" value="P-loop_NTPase"/>
</dbReference>
<keyword evidence="11" id="KW-1185">Reference proteome</keyword>
<dbReference type="CDD" id="cd03216">
    <property type="entry name" value="ABC_Carb_Monos_I"/>
    <property type="match status" value="1"/>
</dbReference>
<evidence type="ECO:0000313" key="10">
    <source>
        <dbReference type="EMBL" id="MDX2911215.1"/>
    </source>
</evidence>
<evidence type="ECO:0000256" key="4">
    <source>
        <dbReference type="ARBA" id="ARBA00022737"/>
    </source>
</evidence>
<sequence length="492" mass="53411">MAEPLLTAKGVSKSYGPVRALKSVDLEVRPGEAHALLGANGAGKSTFVKILTGVVGLDAGELTMDGAPLKLANPHQGLGRGIASVFQDPALVPDLTVVENCRLTGSSTERVRRELGRMGLGTLDLREKAGDIPLPFQRMIDLARALSHEPRLLILDEITAALPRDLAEKVFEVMAAQVERNRTVLFISHRLDEVIRHCTNCTVFRDGRTVASFVPREGGEQRIVSSMLGGDADVDRSDIVERAPSQLGESFLDVRELAYGQVHDVGFEVRAGEVVGLIALEGQGQDELFACLAGDQRSSAGTIALRGKEIRARHPADAIKAGMVLVPSDRLMALLPQRPIHESVALPLRASVRHWGPFSARREREVMGKVVKRLSIDTRAAAQSRRLSGGNQQKLTIARWLAAGFDTLLLFDPTRGIDIGAKHQIYELVRELAADGKAVFMYTSELREANLVCDRILVLRRGTIVGSLLPGATEEQMLQAMYGVIVDQEVVG</sequence>
<reference evidence="10 11" key="1">
    <citation type="journal article" date="2023" name="Microb. Genom.">
        <title>Mesoterricola silvestris gen. nov., sp. nov., Mesoterricola sediminis sp. nov., Geothrix oryzae sp. nov., Geothrix edaphica sp. nov., Geothrix rubra sp. nov., and Geothrix limicola sp. nov., six novel members of Acidobacteriota isolated from soils.</title>
        <authorList>
            <person name="Weisberg A.J."/>
            <person name="Pearce E."/>
            <person name="Kramer C.G."/>
            <person name="Chang J.H."/>
            <person name="Clarke C.R."/>
        </authorList>
    </citation>
    <scope>NUCLEOTIDE SEQUENCE [LARGE SCALE GENOMIC DNA]</scope>
    <source>
        <strain evidence="10 11">NRRL_B-2795</strain>
    </source>
</reference>
<protein>
    <submittedName>
        <fullName evidence="10">Sugar ABC transporter ATP-binding protein</fullName>
    </submittedName>
</protein>
<keyword evidence="6 10" id="KW-0067">ATP-binding</keyword>
<dbReference type="Pfam" id="PF00005">
    <property type="entry name" value="ABC_tran"/>
    <property type="match status" value="2"/>
</dbReference>
<dbReference type="RefSeq" id="WP_086752059.1">
    <property type="nucleotide sequence ID" value="NZ_JAGJBZ010000002.1"/>
</dbReference>
<dbReference type="GO" id="GO:0005524">
    <property type="term" value="F:ATP binding"/>
    <property type="evidence" value="ECO:0007669"/>
    <property type="project" value="UniProtKB-KW"/>
</dbReference>
<dbReference type="Gene3D" id="3.40.50.300">
    <property type="entry name" value="P-loop containing nucleotide triphosphate hydrolases"/>
    <property type="match status" value="2"/>
</dbReference>
<gene>
    <name evidence="10" type="ORF">PV517_21250</name>
</gene>
<keyword evidence="8" id="KW-0472">Membrane</keyword>
<dbReference type="SMART" id="SM00382">
    <property type="entry name" value="AAA"/>
    <property type="match status" value="1"/>
</dbReference>
<dbReference type="CDD" id="cd03215">
    <property type="entry name" value="ABC_Carb_Monos_II"/>
    <property type="match status" value="1"/>
</dbReference>
<dbReference type="InterPro" id="IPR050107">
    <property type="entry name" value="ABC_carbohydrate_import_ATPase"/>
</dbReference>
<keyword evidence="3" id="KW-0762">Sugar transport</keyword>
<dbReference type="InterPro" id="IPR003439">
    <property type="entry name" value="ABC_transporter-like_ATP-bd"/>
</dbReference>
<comment type="caution">
    <text evidence="10">The sequence shown here is derived from an EMBL/GenBank/DDBJ whole genome shotgun (WGS) entry which is preliminary data.</text>
</comment>
<evidence type="ECO:0000256" key="7">
    <source>
        <dbReference type="ARBA" id="ARBA00022967"/>
    </source>
</evidence>
<keyword evidence="4" id="KW-0677">Repeat</keyword>